<gene>
    <name evidence="1" type="ORF">L1987_06516</name>
</gene>
<reference evidence="1 2" key="2">
    <citation type="journal article" date="2022" name="Mol. Ecol. Resour.">
        <title>The genomes of chicory, endive, great burdock and yacon provide insights into Asteraceae paleo-polyploidization history and plant inulin production.</title>
        <authorList>
            <person name="Fan W."/>
            <person name="Wang S."/>
            <person name="Wang H."/>
            <person name="Wang A."/>
            <person name="Jiang F."/>
            <person name="Liu H."/>
            <person name="Zhao H."/>
            <person name="Xu D."/>
            <person name="Zhang Y."/>
        </authorList>
    </citation>
    <scope>NUCLEOTIDE SEQUENCE [LARGE SCALE GENOMIC DNA]</scope>
    <source>
        <strain evidence="2">cv. Yunnan</strain>
        <tissue evidence="1">Leaves</tissue>
    </source>
</reference>
<name>A0ACB9JYJ8_9ASTR</name>
<comment type="caution">
    <text evidence="1">The sequence shown here is derived from an EMBL/GenBank/DDBJ whole genome shotgun (WGS) entry which is preliminary data.</text>
</comment>
<dbReference type="Proteomes" id="UP001056120">
    <property type="component" value="Linkage Group LG02"/>
</dbReference>
<organism evidence="1 2">
    <name type="scientific">Smallanthus sonchifolius</name>
    <dbReference type="NCBI Taxonomy" id="185202"/>
    <lineage>
        <taxon>Eukaryota</taxon>
        <taxon>Viridiplantae</taxon>
        <taxon>Streptophyta</taxon>
        <taxon>Embryophyta</taxon>
        <taxon>Tracheophyta</taxon>
        <taxon>Spermatophyta</taxon>
        <taxon>Magnoliopsida</taxon>
        <taxon>eudicotyledons</taxon>
        <taxon>Gunneridae</taxon>
        <taxon>Pentapetalae</taxon>
        <taxon>asterids</taxon>
        <taxon>campanulids</taxon>
        <taxon>Asterales</taxon>
        <taxon>Asteraceae</taxon>
        <taxon>Asteroideae</taxon>
        <taxon>Heliantheae alliance</taxon>
        <taxon>Millerieae</taxon>
        <taxon>Smallanthus</taxon>
    </lineage>
</organism>
<dbReference type="EMBL" id="CM042019">
    <property type="protein sequence ID" value="KAI3825041.1"/>
    <property type="molecule type" value="Genomic_DNA"/>
</dbReference>
<reference evidence="2" key="1">
    <citation type="journal article" date="2022" name="Mol. Ecol. Resour.">
        <title>The genomes of chicory, endive, great burdock and yacon provide insights into Asteraceae palaeo-polyploidization history and plant inulin production.</title>
        <authorList>
            <person name="Fan W."/>
            <person name="Wang S."/>
            <person name="Wang H."/>
            <person name="Wang A."/>
            <person name="Jiang F."/>
            <person name="Liu H."/>
            <person name="Zhao H."/>
            <person name="Xu D."/>
            <person name="Zhang Y."/>
        </authorList>
    </citation>
    <scope>NUCLEOTIDE SEQUENCE [LARGE SCALE GENOMIC DNA]</scope>
    <source>
        <strain evidence="2">cv. Yunnan</strain>
    </source>
</reference>
<protein>
    <submittedName>
        <fullName evidence="1">Uncharacterized protein</fullName>
    </submittedName>
</protein>
<proteinExistence type="predicted"/>
<evidence type="ECO:0000313" key="1">
    <source>
        <dbReference type="EMBL" id="KAI3825041.1"/>
    </source>
</evidence>
<accession>A0ACB9JYJ8</accession>
<sequence length="79" mass="9137">MSERRFQMMMMYKGFCFMNGTCELERIKLKLSQLSNNNLLKLSEPMEGLKEWLDAVSTAQIPCVVVSSLDSRIMVEILE</sequence>
<keyword evidence="2" id="KW-1185">Reference proteome</keyword>
<evidence type="ECO:0000313" key="2">
    <source>
        <dbReference type="Proteomes" id="UP001056120"/>
    </source>
</evidence>